<dbReference type="AlphaFoldDB" id="B2IYS1"/>
<keyword evidence="1" id="KW-0812">Transmembrane</keyword>
<dbReference type="InterPro" id="IPR010328">
    <property type="entry name" value="DUF928"/>
</dbReference>
<dbReference type="HOGENOM" id="CLU_061545_1_1_3"/>
<organism evidence="2 3">
    <name type="scientific">Nostoc punctiforme (strain ATCC 29133 / PCC 73102)</name>
    <dbReference type="NCBI Taxonomy" id="63737"/>
    <lineage>
        <taxon>Bacteria</taxon>
        <taxon>Bacillati</taxon>
        <taxon>Cyanobacteriota</taxon>
        <taxon>Cyanophyceae</taxon>
        <taxon>Nostocales</taxon>
        <taxon>Nostocaceae</taxon>
        <taxon>Nostoc</taxon>
    </lineage>
</organism>
<dbReference type="STRING" id="63737.Npun_F3201"/>
<dbReference type="Pfam" id="PF06051">
    <property type="entry name" value="DUF928"/>
    <property type="match status" value="1"/>
</dbReference>
<name>B2IYS1_NOSP7</name>
<dbReference type="Proteomes" id="UP000001191">
    <property type="component" value="Chromosome"/>
</dbReference>
<sequence>MTEKRLLLKSIGLRYIVPLAIASLTIFSLPIQAQVIQPKLPDNGAPIGRRRGGTSRNDCPAVNIPVTALVPGKEASGDSQDSASFLASTISEHPTFWVYTPELPNNARSGEFILQNEVGEDIYQKSLTLPQTASFIAISLPSSPKYSLQIGKKYHWYFKIYCGKPEPETGYFYVDAWIERIALTNDLDLKLKMQKSLKYITYFEQNIWYNALTNLGEQIRSNSQNNNFKTDWVNFLKSIDLQDISQEPVVIIDKL</sequence>
<reference evidence="2 3" key="2">
    <citation type="journal article" date="2013" name="Plant Physiol.">
        <title>A Nostoc punctiforme Sugar Transporter Necessary to Establish a Cyanobacterium-Plant Symbiosis.</title>
        <authorList>
            <person name="Ekman M."/>
            <person name="Picossi S."/>
            <person name="Campbell E.L."/>
            <person name="Meeks J.C."/>
            <person name="Flores E."/>
        </authorList>
    </citation>
    <scope>NUCLEOTIDE SEQUENCE [LARGE SCALE GENOMIC DNA]</scope>
    <source>
        <strain evidence="3">ATCC 29133 / PCC 73102</strain>
    </source>
</reference>
<proteinExistence type="predicted"/>
<evidence type="ECO:0000313" key="3">
    <source>
        <dbReference type="Proteomes" id="UP000001191"/>
    </source>
</evidence>
<dbReference type="RefSeq" id="WP_012409633.1">
    <property type="nucleotide sequence ID" value="NC_010628.1"/>
</dbReference>
<gene>
    <name evidence="2" type="ordered locus">Npun_F3201</name>
</gene>
<keyword evidence="3" id="KW-1185">Reference proteome</keyword>
<evidence type="ECO:0000256" key="1">
    <source>
        <dbReference type="SAM" id="Phobius"/>
    </source>
</evidence>
<feature type="transmembrane region" description="Helical" evidence="1">
    <location>
        <begin position="12"/>
        <end position="31"/>
    </location>
</feature>
<dbReference type="EnsemblBacteria" id="ACC81654">
    <property type="protein sequence ID" value="ACC81654"/>
    <property type="gene ID" value="Npun_F3201"/>
</dbReference>
<accession>B2IYS1</accession>
<evidence type="ECO:0000313" key="2">
    <source>
        <dbReference type="EMBL" id="ACC81654.1"/>
    </source>
</evidence>
<dbReference type="eggNOG" id="COG3087">
    <property type="taxonomic scope" value="Bacteria"/>
</dbReference>
<keyword evidence="1" id="KW-0472">Membrane</keyword>
<dbReference type="PhylomeDB" id="B2IYS1"/>
<keyword evidence="1" id="KW-1133">Transmembrane helix</keyword>
<evidence type="ECO:0008006" key="4">
    <source>
        <dbReference type="Google" id="ProtNLM"/>
    </source>
</evidence>
<dbReference type="OrthoDB" id="536034at2"/>
<dbReference type="EMBL" id="CP001037">
    <property type="protein sequence ID" value="ACC81654.1"/>
    <property type="molecule type" value="Genomic_DNA"/>
</dbReference>
<protein>
    <recommendedName>
        <fullName evidence="4">DUF928 domain-containing protein</fullName>
    </recommendedName>
</protein>
<reference evidence="3" key="1">
    <citation type="submission" date="2008-04" db="EMBL/GenBank/DDBJ databases">
        <title>Complete sequence of chromosome of Nostoc punctiforme ATCC 29133.</title>
        <authorList>
            <consortium name="US DOE Joint Genome Institute"/>
            <person name="Copeland A."/>
            <person name="Lucas S."/>
            <person name="Lapidus A."/>
            <person name="Glavina del Rio T."/>
            <person name="Dalin E."/>
            <person name="Tice H."/>
            <person name="Pitluck S."/>
            <person name="Chain P."/>
            <person name="Malfatti S."/>
            <person name="Shin M."/>
            <person name="Vergez L."/>
            <person name="Schmutz J."/>
            <person name="Larimer F."/>
            <person name="Land M."/>
            <person name="Hauser L."/>
            <person name="Kyrpides N."/>
            <person name="Kim E."/>
            <person name="Meeks J.C."/>
            <person name="Elhai J."/>
            <person name="Campbell E.L."/>
            <person name="Thiel T."/>
            <person name="Longmire J."/>
            <person name="Potts M."/>
            <person name="Atlas R."/>
        </authorList>
    </citation>
    <scope>NUCLEOTIDE SEQUENCE [LARGE SCALE GENOMIC DNA]</scope>
    <source>
        <strain evidence="3">ATCC 29133 / PCC 73102</strain>
    </source>
</reference>
<dbReference type="KEGG" id="npu:Npun_F3201"/>